<evidence type="ECO:0000256" key="1">
    <source>
        <dbReference type="SAM" id="MobiDB-lite"/>
    </source>
</evidence>
<evidence type="ECO:0000313" key="2">
    <source>
        <dbReference type="EMBL" id="TBU33564.1"/>
    </source>
</evidence>
<accession>A0A4Q9MZH5</accession>
<feature type="region of interest" description="Disordered" evidence="1">
    <location>
        <begin position="24"/>
        <end position="64"/>
    </location>
</feature>
<organism evidence="2">
    <name type="scientific">Dichomitus squalens</name>
    <dbReference type="NCBI Taxonomy" id="114155"/>
    <lineage>
        <taxon>Eukaryota</taxon>
        <taxon>Fungi</taxon>
        <taxon>Dikarya</taxon>
        <taxon>Basidiomycota</taxon>
        <taxon>Agaricomycotina</taxon>
        <taxon>Agaricomycetes</taxon>
        <taxon>Polyporales</taxon>
        <taxon>Polyporaceae</taxon>
        <taxon>Dichomitus</taxon>
    </lineage>
</organism>
<name>A0A4Q9MZH5_9APHY</name>
<gene>
    <name evidence="2" type="ORF">BD311DRAFT_748864</name>
</gene>
<dbReference type="EMBL" id="ML143391">
    <property type="protein sequence ID" value="TBU33564.1"/>
    <property type="molecule type" value="Genomic_DNA"/>
</dbReference>
<proteinExistence type="predicted"/>
<protein>
    <submittedName>
        <fullName evidence="2">Uncharacterized protein</fullName>
    </submittedName>
</protein>
<sequence>MPRLCQPLDMEEPAELYTMPCRTSPAAAARQNASRDSDATSSHPSLERRDSPHTAKRTHGGNAAIGGRVRHFSVCAHHGWLDRLFVRPSVRSSRAHCPRNITICSRSRSVSPPQRFDERNRVSTLHHPASHHQLFCKRQLRSRSIARESHWRRTDARRASMSRIQPRMSVARCVHCILGTRRDIRQELGSIDDGTPGGDDRACCCMRM</sequence>
<reference evidence="2" key="1">
    <citation type="submission" date="2019-01" db="EMBL/GenBank/DDBJ databases">
        <title>Draft genome sequences of three monokaryotic isolates of the white-rot basidiomycete fungus Dichomitus squalens.</title>
        <authorList>
            <consortium name="DOE Joint Genome Institute"/>
            <person name="Lopez S.C."/>
            <person name="Andreopoulos B."/>
            <person name="Pangilinan J."/>
            <person name="Lipzen A."/>
            <person name="Riley R."/>
            <person name="Ahrendt S."/>
            <person name="Ng V."/>
            <person name="Barry K."/>
            <person name="Daum C."/>
            <person name="Grigoriev I.V."/>
            <person name="Hilden K.S."/>
            <person name="Makela M.R."/>
            <person name="de Vries R.P."/>
        </authorList>
    </citation>
    <scope>NUCLEOTIDE SEQUENCE [LARGE SCALE GENOMIC DNA]</scope>
    <source>
        <strain evidence="2">OM18370.1</strain>
    </source>
</reference>
<dbReference type="Proteomes" id="UP000292957">
    <property type="component" value="Unassembled WGS sequence"/>
</dbReference>
<dbReference type="AlphaFoldDB" id="A0A4Q9MZH5"/>